<accession>A0AAW1T8B8</accession>
<dbReference type="GO" id="GO:0016740">
    <property type="term" value="F:transferase activity"/>
    <property type="evidence" value="ECO:0007669"/>
    <property type="project" value="InterPro"/>
</dbReference>
<dbReference type="Gene3D" id="3.30.70.670">
    <property type="entry name" value="Formiminotransferase, C-terminal subdomain"/>
    <property type="match status" value="1"/>
</dbReference>
<dbReference type="SMART" id="SM01222">
    <property type="entry name" value="FTCD_N"/>
    <property type="match status" value="1"/>
</dbReference>
<evidence type="ECO:0000313" key="2">
    <source>
        <dbReference type="EMBL" id="KAK9865206.1"/>
    </source>
</evidence>
<gene>
    <name evidence="2" type="ORF">WJX84_005347</name>
</gene>
<reference evidence="2 3" key="1">
    <citation type="journal article" date="2024" name="Nat. Commun.">
        <title>Phylogenomics reveals the evolutionary origins of lichenization in chlorophyte algae.</title>
        <authorList>
            <person name="Puginier C."/>
            <person name="Libourel C."/>
            <person name="Otte J."/>
            <person name="Skaloud P."/>
            <person name="Haon M."/>
            <person name="Grisel S."/>
            <person name="Petersen M."/>
            <person name="Berrin J.G."/>
            <person name="Delaux P.M."/>
            <person name="Dal Grande F."/>
            <person name="Keller J."/>
        </authorList>
    </citation>
    <scope>NUCLEOTIDE SEQUENCE [LARGE SCALE GENOMIC DNA]</scope>
    <source>
        <strain evidence="2 3">SAG 2523</strain>
    </source>
</reference>
<dbReference type="GO" id="GO:0005542">
    <property type="term" value="F:folic acid binding"/>
    <property type="evidence" value="ECO:0007669"/>
    <property type="project" value="InterPro"/>
</dbReference>
<comment type="caution">
    <text evidence="2">The sequence shown here is derived from an EMBL/GenBank/DDBJ whole genome shotgun (WGS) entry which is preliminary data.</text>
</comment>
<dbReference type="Gene3D" id="3.30.990.10">
    <property type="entry name" value="Formiminotransferase, N-terminal subdomain"/>
    <property type="match status" value="1"/>
</dbReference>
<evidence type="ECO:0000259" key="1">
    <source>
        <dbReference type="SMART" id="SM01222"/>
    </source>
</evidence>
<dbReference type="PANTHER" id="PTHR12234:SF1">
    <property type="entry name" value="FORMIMINOTRANSFERASE N-TERMINAL SUBDOMAIN-CONTAINING PROTEIN"/>
    <property type="match status" value="1"/>
</dbReference>
<proteinExistence type="predicted"/>
<dbReference type="SUPFAM" id="SSF55116">
    <property type="entry name" value="Formiminotransferase domain of formiminotransferase-cyclodeaminase"/>
    <property type="match status" value="1"/>
</dbReference>
<name>A0AAW1T8B8_9CHLO</name>
<dbReference type="InterPro" id="IPR022384">
    <property type="entry name" value="FormiminoTrfase_cat_dom_sf"/>
</dbReference>
<protein>
    <recommendedName>
        <fullName evidence="1">Formiminotransferase N-terminal subdomain domain-containing protein</fullName>
    </recommendedName>
</protein>
<organism evidence="2 3">
    <name type="scientific">Apatococcus fuscideae</name>
    <dbReference type="NCBI Taxonomy" id="2026836"/>
    <lineage>
        <taxon>Eukaryota</taxon>
        <taxon>Viridiplantae</taxon>
        <taxon>Chlorophyta</taxon>
        <taxon>core chlorophytes</taxon>
        <taxon>Trebouxiophyceae</taxon>
        <taxon>Chlorellales</taxon>
        <taxon>Chlorellaceae</taxon>
        <taxon>Apatococcus</taxon>
    </lineage>
</organism>
<dbReference type="Pfam" id="PF07837">
    <property type="entry name" value="FTCD_N"/>
    <property type="match status" value="1"/>
</dbReference>
<sequence>MLLGCNVYVSEGRSLQVLQKLKEVAQAQQRAVCLQSFTDEPYNRTSFTLAARLPNQLADAAVSLAREALTLLDLGDQVASHPRVGAVDHISCHPFGDATPLAQADSAAQLIGEQLGQSPGVPVYLYGTAHSHARPLPRLRRELGYFAGAPAGQWSGWGSSVAGSLKISPDYGPDQARPNHGVSLIGSGLWVTNFNMLLLTRELRRAQHIASLVSERGGGLPGVQAMALPHQDGIEVACNLITASGQEAPMPEAVKARVTQLATEQSIPVGTAYRIGKPLQELIEEATAQLPEEG</sequence>
<dbReference type="InterPro" id="IPR037064">
    <property type="entry name" value="Formiminotransferase_N_sf"/>
</dbReference>
<feature type="domain" description="Formiminotransferase N-terminal subdomain" evidence="1">
    <location>
        <begin position="1"/>
        <end position="189"/>
    </location>
</feature>
<evidence type="ECO:0000313" key="3">
    <source>
        <dbReference type="Proteomes" id="UP001485043"/>
    </source>
</evidence>
<keyword evidence="3" id="KW-1185">Reference proteome</keyword>
<dbReference type="Proteomes" id="UP001485043">
    <property type="component" value="Unassembled WGS sequence"/>
</dbReference>
<dbReference type="InterPro" id="IPR051623">
    <property type="entry name" value="FTCD"/>
</dbReference>
<dbReference type="PANTHER" id="PTHR12234">
    <property type="entry name" value="FORMIMINOTRANSFERASE-CYCLODEAMINASE"/>
    <property type="match status" value="1"/>
</dbReference>
<dbReference type="AlphaFoldDB" id="A0AAW1T8B8"/>
<dbReference type="InterPro" id="IPR037070">
    <property type="entry name" value="Formiminotransferase_C_sf"/>
</dbReference>
<dbReference type="EMBL" id="JALJOV010000271">
    <property type="protein sequence ID" value="KAK9865206.1"/>
    <property type="molecule type" value="Genomic_DNA"/>
</dbReference>
<dbReference type="InterPro" id="IPR012886">
    <property type="entry name" value="Formiminotransferase_N"/>
</dbReference>